<evidence type="ECO:0000256" key="1">
    <source>
        <dbReference type="SAM" id="MobiDB-lite"/>
    </source>
</evidence>
<dbReference type="CDD" id="cd04301">
    <property type="entry name" value="NAT_SF"/>
    <property type="match status" value="1"/>
</dbReference>
<feature type="region of interest" description="Disordered" evidence="1">
    <location>
        <begin position="174"/>
        <end position="195"/>
    </location>
</feature>
<dbReference type="EMBL" id="FNAD01000001">
    <property type="protein sequence ID" value="SDC95329.1"/>
    <property type="molecule type" value="Genomic_DNA"/>
</dbReference>
<dbReference type="Gene3D" id="3.40.630.30">
    <property type="match status" value="1"/>
</dbReference>
<evidence type="ECO:0000313" key="3">
    <source>
        <dbReference type="EMBL" id="SDC95329.1"/>
    </source>
</evidence>
<dbReference type="STRING" id="58114.SAMN05216270_10185"/>
<dbReference type="Proteomes" id="UP000198949">
    <property type="component" value="Unassembled WGS sequence"/>
</dbReference>
<feature type="domain" description="N-acetyltransferase" evidence="2">
    <location>
        <begin position="43"/>
        <end position="184"/>
    </location>
</feature>
<evidence type="ECO:0000313" key="4">
    <source>
        <dbReference type="Proteomes" id="UP000198949"/>
    </source>
</evidence>
<sequence>MTAEASRTHLTTWYFEMRDPAELAPARPPADPVEFVRAQTPSPEFSRFLYTAVGGRWQWIDRLGWTWAQWHEYLSRDGVETWVGYVRGTPVGYAELDGGVPGEVELAYFGLLPAFIGGGFGGHLLAAAIERAWAIHDRWPVIEAPQRVWGHTCDKDSPVALGNYRSRGFTVYRTGTTETEPPGPPPGPWPGAEAP</sequence>
<dbReference type="SUPFAM" id="SSF55729">
    <property type="entry name" value="Acyl-CoA N-acyltransferases (Nat)"/>
    <property type="match status" value="1"/>
</dbReference>
<protein>
    <recommendedName>
        <fullName evidence="2">N-acetyltransferase domain-containing protein</fullName>
    </recommendedName>
</protein>
<dbReference type="AlphaFoldDB" id="A0A1G6QSG3"/>
<reference evidence="4" key="1">
    <citation type="submission" date="2016-10" db="EMBL/GenBank/DDBJ databases">
        <authorList>
            <person name="Varghese N."/>
            <person name="Submissions S."/>
        </authorList>
    </citation>
    <scope>NUCLEOTIDE SEQUENCE [LARGE SCALE GENOMIC DNA]</scope>
    <source>
        <strain evidence="4">CGMCC 4.3516</strain>
    </source>
</reference>
<dbReference type="GO" id="GO:0016747">
    <property type="term" value="F:acyltransferase activity, transferring groups other than amino-acyl groups"/>
    <property type="evidence" value="ECO:0007669"/>
    <property type="project" value="InterPro"/>
</dbReference>
<dbReference type="PROSITE" id="PS51186">
    <property type="entry name" value="GNAT"/>
    <property type="match status" value="1"/>
</dbReference>
<proteinExistence type="predicted"/>
<gene>
    <name evidence="3" type="ORF">SAMN05216270_10185</name>
</gene>
<accession>A0A1G6QSG3</accession>
<organism evidence="3 4">
    <name type="scientific">Glycomyces harbinensis</name>
    <dbReference type="NCBI Taxonomy" id="58114"/>
    <lineage>
        <taxon>Bacteria</taxon>
        <taxon>Bacillati</taxon>
        <taxon>Actinomycetota</taxon>
        <taxon>Actinomycetes</taxon>
        <taxon>Glycomycetales</taxon>
        <taxon>Glycomycetaceae</taxon>
        <taxon>Glycomyces</taxon>
    </lineage>
</organism>
<dbReference type="InterPro" id="IPR016181">
    <property type="entry name" value="Acyl_CoA_acyltransferase"/>
</dbReference>
<dbReference type="Pfam" id="PF00583">
    <property type="entry name" value="Acetyltransf_1"/>
    <property type="match status" value="1"/>
</dbReference>
<name>A0A1G6QSG3_9ACTN</name>
<keyword evidence="4" id="KW-1185">Reference proteome</keyword>
<dbReference type="InterPro" id="IPR000182">
    <property type="entry name" value="GNAT_dom"/>
</dbReference>
<evidence type="ECO:0000259" key="2">
    <source>
        <dbReference type="PROSITE" id="PS51186"/>
    </source>
</evidence>